<evidence type="ECO:0000259" key="12">
    <source>
        <dbReference type="Pfam" id="PF13953"/>
    </source>
</evidence>
<evidence type="ECO:0000256" key="7">
    <source>
        <dbReference type="ARBA" id="ARBA00022729"/>
    </source>
</evidence>
<keyword evidence="5 10" id="KW-1029">Fimbrium biogenesis</keyword>
<evidence type="ECO:0000256" key="5">
    <source>
        <dbReference type="ARBA" id="ARBA00022558"/>
    </source>
</evidence>
<dbReference type="InterPro" id="IPR018030">
    <property type="entry name" value="Fimbrial_membr_usher_CS"/>
</dbReference>
<keyword evidence="3 10" id="KW-0813">Transport</keyword>
<dbReference type="InterPro" id="IPR025885">
    <property type="entry name" value="PapC_N"/>
</dbReference>
<proteinExistence type="inferred from homology"/>
<keyword evidence="6 10" id="KW-0812">Transmembrane</keyword>
<evidence type="ECO:0000256" key="4">
    <source>
        <dbReference type="ARBA" id="ARBA00022452"/>
    </source>
</evidence>
<dbReference type="Pfam" id="PF13953">
    <property type="entry name" value="PapC_C"/>
    <property type="match status" value="1"/>
</dbReference>
<dbReference type="PANTHER" id="PTHR30451:SF21">
    <property type="entry name" value="FIMBRIAL USHER DOMAIN-CONTAINING PROTEIN YDET-RELATED"/>
    <property type="match status" value="1"/>
</dbReference>
<evidence type="ECO:0000313" key="14">
    <source>
        <dbReference type="EMBL" id="MCS2163135.1"/>
    </source>
</evidence>
<evidence type="ECO:0000256" key="8">
    <source>
        <dbReference type="ARBA" id="ARBA00023136"/>
    </source>
</evidence>
<dbReference type="Pfam" id="PF00577">
    <property type="entry name" value="Usher"/>
    <property type="match status" value="1"/>
</dbReference>
<evidence type="ECO:0000259" key="13">
    <source>
        <dbReference type="Pfam" id="PF13954"/>
    </source>
</evidence>
<dbReference type="Proteomes" id="UP001205357">
    <property type="component" value="Unassembled WGS sequence"/>
</dbReference>
<dbReference type="InterPro" id="IPR043142">
    <property type="entry name" value="PapC-like_C_sf"/>
</dbReference>
<keyword evidence="8 10" id="KW-0472">Membrane</keyword>
<dbReference type="Gene3D" id="2.60.40.2610">
    <property type="entry name" value="Outer membrane usher protein FimD, plug domain"/>
    <property type="match status" value="1"/>
</dbReference>
<keyword evidence="15" id="KW-1185">Reference proteome</keyword>
<accession>A0ABT2E5H1</accession>
<keyword evidence="4" id="KW-1134">Transmembrane beta strand</keyword>
<dbReference type="InterPro" id="IPR042186">
    <property type="entry name" value="FimD_plug_dom"/>
</dbReference>
<dbReference type="RefSeq" id="WP_258989679.1">
    <property type="nucleotide sequence ID" value="NZ_JALIGE010000076.1"/>
</dbReference>
<gene>
    <name evidence="14" type="ORF">MUU47_18815</name>
</gene>
<evidence type="ECO:0000256" key="11">
    <source>
        <dbReference type="SAM" id="SignalP"/>
    </source>
</evidence>
<dbReference type="PANTHER" id="PTHR30451">
    <property type="entry name" value="OUTER MEMBRANE USHER PROTEIN"/>
    <property type="match status" value="1"/>
</dbReference>
<dbReference type="Gene3D" id="2.60.40.3110">
    <property type="match status" value="1"/>
</dbReference>
<sequence>MCKTYQQRPRKFIVTPVACAISLSIALLGILSGQANADDYFNPALLDLENPQQGKTDISAFEKDNAQAPGTYRVDIYINNESFDTRDVEFTASGKDNTTLEPCFTVETLKQFGIKDKALPKARAGSRCVYLSDIPAASAEFKFNQQKLLLSIPQSLISHQPRGYVSPEQFDEGINAALLNYSFTGGKSYGRNAQTPDSSNAFLNLRPGLNLGAWRFRNYSTWSKNSSDTSSDEHFSSVYTYAQRNIIALKSQLTVGQSSSPSDVFDSISFTGAQLASDDDMLPDSLKGYAPLIRGIAHSNAQVVVRQNGYVIYQSYVAPGAFEITDMYPTGSSGDLNVTVKESDGSEQNFIVPYASLPVLQREGHLKYSVTAGHYRSYDNHVDETPFMQGTAMYGLPAGWTLYGGLQSSSHYAAFSAGVGKNFGTLGALSVDVDQAKSELKESTEQNGRAWRVRYSKDIAATGTTVAVAGYRYSTAGYYSLQDVLDSYNDNDNSQINEHRRQREELTINQNISPTLGSLTLSAIKEAYWNSDQKMSSISLGYNNSWHGISYGINYSYNQNTYDSFTDDADDENNHDNDRVLSLNVSVPLDKWLKNTYVNYGLNTSKHSATTQNIGLNGSALEGNNLNWNIQEGVSSDHNSDSSNINADYKGTYGEVNAGISSDKNQRQVNYGVQGGIIAHANGVTFSQPLGETIALVKAPGVKGVGVNNQTGVKTDFRGYTVVPYVSPYHKTAVSLNTEMLPDDADLTMASQNVVPTRGAVVRASFNTRIGKRVLMTLLRPDLRPIPFGASVTLTNEKDQQEFIVGDEGQVYLTGLNDEGQLLVSWGQGADKQCHVNYQLPESTGHDVITLSAQCK</sequence>
<dbReference type="Gene3D" id="3.10.20.410">
    <property type="match status" value="1"/>
</dbReference>
<evidence type="ECO:0000256" key="9">
    <source>
        <dbReference type="ARBA" id="ARBA00023237"/>
    </source>
</evidence>
<dbReference type="Pfam" id="PF13954">
    <property type="entry name" value="PapC_N"/>
    <property type="match status" value="1"/>
</dbReference>
<dbReference type="SUPFAM" id="SSF141729">
    <property type="entry name" value="FimD N-terminal domain-like"/>
    <property type="match status" value="1"/>
</dbReference>
<dbReference type="InterPro" id="IPR037224">
    <property type="entry name" value="PapC_N_sf"/>
</dbReference>
<feature type="domain" description="PapC-like C-terminal" evidence="12">
    <location>
        <begin position="775"/>
        <end position="842"/>
    </location>
</feature>
<dbReference type="InterPro" id="IPR000015">
    <property type="entry name" value="Fimb_usher"/>
</dbReference>
<feature type="chain" id="PRO_5047371925" evidence="11">
    <location>
        <begin position="38"/>
        <end position="856"/>
    </location>
</feature>
<evidence type="ECO:0000256" key="2">
    <source>
        <dbReference type="ARBA" id="ARBA00008064"/>
    </source>
</evidence>
<dbReference type="EMBL" id="JALIGE010000076">
    <property type="protein sequence ID" value="MCS2163135.1"/>
    <property type="molecule type" value="Genomic_DNA"/>
</dbReference>
<comment type="similarity">
    <text evidence="2 10">Belongs to the fimbrial export usher family.</text>
</comment>
<feature type="domain" description="PapC N-terminal" evidence="13">
    <location>
        <begin position="40"/>
        <end position="184"/>
    </location>
</feature>
<dbReference type="PROSITE" id="PS01151">
    <property type="entry name" value="FIMBRIAL_USHER"/>
    <property type="match status" value="1"/>
</dbReference>
<feature type="signal peptide" evidence="11">
    <location>
        <begin position="1"/>
        <end position="37"/>
    </location>
</feature>
<protein>
    <submittedName>
        <fullName evidence="14">Fimbrial biogenesis outer membrane usher protein</fullName>
    </submittedName>
</protein>
<organism evidence="14 15">
    <name type="scientific">Scandinavium hiltneri</name>
    <dbReference type="NCBI Taxonomy" id="2926519"/>
    <lineage>
        <taxon>Bacteria</taxon>
        <taxon>Pseudomonadati</taxon>
        <taxon>Pseudomonadota</taxon>
        <taxon>Gammaproteobacteria</taxon>
        <taxon>Enterobacterales</taxon>
        <taxon>Enterobacteriaceae</taxon>
        <taxon>Scandinavium</taxon>
    </lineage>
</organism>
<evidence type="ECO:0000256" key="3">
    <source>
        <dbReference type="ARBA" id="ARBA00022448"/>
    </source>
</evidence>
<keyword evidence="7 11" id="KW-0732">Signal</keyword>
<evidence type="ECO:0000313" key="15">
    <source>
        <dbReference type="Proteomes" id="UP001205357"/>
    </source>
</evidence>
<dbReference type="InterPro" id="IPR025949">
    <property type="entry name" value="PapC-like_C"/>
</dbReference>
<name>A0ABT2E5H1_9ENTR</name>
<comment type="subcellular location">
    <subcellularLocation>
        <location evidence="1 10">Cell outer membrane</location>
        <topology evidence="1 10">Multi-pass membrane protein</topology>
    </subcellularLocation>
</comment>
<evidence type="ECO:0000256" key="6">
    <source>
        <dbReference type="ARBA" id="ARBA00022692"/>
    </source>
</evidence>
<keyword evidence="9 10" id="KW-0998">Cell outer membrane</keyword>
<dbReference type="Gene3D" id="2.60.40.2070">
    <property type="match status" value="1"/>
</dbReference>
<comment type="caution">
    <text evidence="14">The sequence shown here is derived from an EMBL/GenBank/DDBJ whole genome shotgun (WGS) entry which is preliminary data.</text>
</comment>
<evidence type="ECO:0000256" key="10">
    <source>
        <dbReference type="RuleBase" id="RU003884"/>
    </source>
</evidence>
<reference evidence="14 15" key="1">
    <citation type="submission" date="2022-04" db="EMBL/GenBank/DDBJ databases">
        <title>Proposal of a three novel species of Scandinavium, Scandinavium hiltneri, Scandinavium manionii, Scandinavium tedordense.</title>
        <authorList>
            <person name="Maddock D.W."/>
            <person name="Brady C.L."/>
            <person name="Denman S."/>
            <person name="Arnold D."/>
        </authorList>
    </citation>
    <scope>NUCLEOTIDE SEQUENCE [LARGE SCALE GENOMIC DNA]</scope>
    <source>
        <strain evidence="14 15">H11S7</strain>
    </source>
</reference>
<evidence type="ECO:0000256" key="1">
    <source>
        <dbReference type="ARBA" id="ARBA00004571"/>
    </source>
</evidence>